<dbReference type="AlphaFoldDB" id="A0A1G2MQ01"/>
<evidence type="ECO:0000313" key="8">
    <source>
        <dbReference type="EMBL" id="OHA25933.1"/>
    </source>
</evidence>
<keyword evidence="6" id="KW-0814">Transposable element</keyword>
<name>A0A1G2MQ01_9BACT</name>
<keyword evidence="3 6" id="KW-0815">Transposition</keyword>
<comment type="caution">
    <text evidence="8">The sequence shown here is derived from an EMBL/GenBank/DDBJ whole genome shotgun (WGS) entry which is preliminary data.</text>
</comment>
<dbReference type="PANTHER" id="PTHR33217:SF8">
    <property type="entry name" value="MUTATOR FAMILY TRANSPOSASE"/>
    <property type="match status" value="1"/>
</dbReference>
<evidence type="ECO:0000256" key="3">
    <source>
        <dbReference type="ARBA" id="ARBA00022578"/>
    </source>
</evidence>
<keyword evidence="5 6" id="KW-0233">DNA recombination</keyword>
<proteinExistence type="inferred from homology"/>
<dbReference type="NCBIfam" id="NF033543">
    <property type="entry name" value="transpos_IS256"/>
    <property type="match status" value="1"/>
</dbReference>
<comment type="similarity">
    <text evidence="2 6">Belongs to the transposase mutator family.</text>
</comment>
<dbReference type="EMBL" id="MHRQ01000030">
    <property type="protein sequence ID" value="OHA25933.1"/>
    <property type="molecule type" value="Genomic_DNA"/>
</dbReference>
<dbReference type="GO" id="GO:0006313">
    <property type="term" value="P:DNA transposition"/>
    <property type="evidence" value="ECO:0007669"/>
    <property type="project" value="UniProtKB-UniRule"/>
</dbReference>
<evidence type="ECO:0000256" key="7">
    <source>
        <dbReference type="SAM" id="MobiDB-lite"/>
    </source>
</evidence>
<dbReference type="Pfam" id="PF00872">
    <property type="entry name" value="Transposase_mut"/>
    <property type="match status" value="1"/>
</dbReference>
<evidence type="ECO:0000313" key="9">
    <source>
        <dbReference type="Proteomes" id="UP000177565"/>
    </source>
</evidence>
<dbReference type="GO" id="GO:0004803">
    <property type="term" value="F:transposase activity"/>
    <property type="evidence" value="ECO:0007669"/>
    <property type="project" value="UniProtKB-UniRule"/>
</dbReference>
<accession>A0A1G2MQ01</accession>
<dbReference type="Proteomes" id="UP000177565">
    <property type="component" value="Unassembled WGS sequence"/>
</dbReference>
<keyword evidence="4 6" id="KW-0238">DNA-binding</keyword>
<evidence type="ECO:0000256" key="5">
    <source>
        <dbReference type="ARBA" id="ARBA00023172"/>
    </source>
</evidence>
<dbReference type="InterPro" id="IPR001207">
    <property type="entry name" value="Transposase_mutator"/>
</dbReference>
<sequence length="404" mass="46339">MVSPKILSYEEYQQKVKNLKTVSDVTNFAKELIAPTLQDMLDAELTNHLGYPKNHPSGHHTGNSRNGHYGKTLKTSFGEERINIPRDRNGEYEPIAVKKGESVQSDVEEKIIAMYAKGLTTRDINSYLEDIYRVSISSDMVSSITDKVLPRVEEWQSRPLASLYPVVYLDGIHFKVRDNGKIVSKCAYILLGITVDGIKEVLGIWVGESEGAKFWMQVLSEIRNRGVQNILICCVDGLSGFSEAIKTIFPDAIVQRCIVHQVRNTVKYVPHKEKKEFCADLKTIYGAPSEEAGMQALIAVQEKWPQYKVYLQRWEEHWNELSPFYSFPEEIRRMIYTTNAIESLNRQFRKVTKTTSIFPHDKSLTKLLWLAQRDISRKWGMSVRNWGQILAQFAILFPEKITIS</sequence>
<protein>
    <recommendedName>
        <fullName evidence="6">Mutator family transposase</fullName>
    </recommendedName>
</protein>
<evidence type="ECO:0000256" key="6">
    <source>
        <dbReference type="RuleBase" id="RU365089"/>
    </source>
</evidence>
<dbReference type="GO" id="GO:0003677">
    <property type="term" value="F:DNA binding"/>
    <property type="evidence" value="ECO:0007669"/>
    <property type="project" value="UniProtKB-UniRule"/>
</dbReference>
<comment type="function">
    <text evidence="1 6">Required for the transposition of the insertion element.</text>
</comment>
<feature type="region of interest" description="Disordered" evidence="7">
    <location>
        <begin position="48"/>
        <end position="69"/>
    </location>
</feature>
<reference evidence="8 9" key="1">
    <citation type="journal article" date="2016" name="Nat. Commun.">
        <title>Thousands of microbial genomes shed light on interconnected biogeochemical processes in an aquifer system.</title>
        <authorList>
            <person name="Anantharaman K."/>
            <person name="Brown C.T."/>
            <person name="Hug L.A."/>
            <person name="Sharon I."/>
            <person name="Castelle C.J."/>
            <person name="Probst A.J."/>
            <person name="Thomas B.C."/>
            <person name="Singh A."/>
            <person name="Wilkins M.J."/>
            <person name="Karaoz U."/>
            <person name="Brodie E.L."/>
            <person name="Williams K.H."/>
            <person name="Hubbard S.S."/>
            <person name="Banfield J.F."/>
        </authorList>
    </citation>
    <scope>NUCLEOTIDE SEQUENCE [LARGE SCALE GENOMIC DNA]</scope>
</reference>
<gene>
    <name evidence="8" type="ORF">A3C06_02550</name>
</gene>
<evidence type="ECO:0000256" key="2">
    <source>
        <dbReference type="ARBA" id="ARBA00010961"/>
    </source>
</evidence>
<evidence type="ECO:0000256" key="4">
    <source>
        <dbReference type="ARBA" id="ARBA00023125"/>
    </source>
</evidence>
<dbReference type="PANTHER" id="PTHR33217">
    <property type="entry name" value="TRANSPOSASE FOR INSERTION SEQUENCE ELEMENT IS1081"/>
    <property type="match status" value="1"/>
</dbReference>
<evidence type="ECO:0000256" key="1">
    <source>
        <dbReference type="ARBA" id="ARBA00002190"/>
    </source>
</evidence>
<organism evidence="8 9">
    <name type="scientific">Candidatus Taylorbacteria bacterium RIFCSPHIGHO2_02_FULL_46_13</name>
    <dbReference type="NCBI Taxonomy" id="1802312"/>
    <lineage>
        <taxon>Bacteria</taxon>
        <taxon>Candidatus Tayloriibacteriota</taxon>
    </lineage>
</organism>